<feature type="region of interest" description="Disordered" evidence="12">
    <location>
        <begin position="1888"/>
        <end position="1965"/>
    </location>
</feature>
<evidence type="ECO:0000256" key="8">
    <source>
        <dbReference type="PIRSR" id="PIRSR630616-2"/>
    </source>
</evidence>
<evidence type="ECO:0000256" key="6">
    <source>
        <dbReference type="ARBA" id="ARBA00022840"/>
    </source>
</evidence>
<feature type="compositionally biased region" description="Basic and acidic residues" evidence="12">
    <location>
        <begin position="2089"/>
        <end position="2155"/>
    </location>
</feature>
<feature type="compositionally biased region" description="Basic and acidic residues" evidence="12">
    <location>
        <begin position="2917"/>
        <end position="2926"/>
    </location>
</feature>
<feature type="compositionally biased region" description="Low complexity" evidence="12">
    <location>
        <begin position="2700"/>
        <end position="2711"/>
    </location>
</feature>
<dbReference type="InterPro" id="IPR017441">
    <property type="entry name" value="Protein_kinase_ATP_BS"/>
</dbReference>
<evidence type="ECO:0000256" key="9">
    <source>
        <dbReference type="PIRSR" id="PIRSR630616-3"/>
    </source>
</evidence>
<evidence type="ECO:0000256" key="12">
    <source>
        <dbReference type="SAM" id="MobiDB-lite"/>
    </source>
</evidence>
<feature type="compositionally biased region" description="Basic and acidic residues" evidence="12">
    <location>
        <begin position="849"/>
        <end position="865"/>
    </location>
</feature>
<feature type="compositionally biased region" description="Polar residues" evidence="12">
    <location>
        <begin position="3354"/>
        <end position="3367"/>
    </location>
</feature>
<feature type="compositionally biased region" description="Basic and acidic residues" evidence="12">
    <location>
        <begin position="2609"/>
        <end position="2635"/>
    </location>
</feature>
<feature type="region of interest" description="Disordered" evidence="12">
    <location>
        <begin position="1045"/>
        <end position="1064"/>
    </location>
</feature>
<dbReference type="PROSITE" id="PS00108">
    <property type="entry name" value="PROTEIN_KINASE_ST"/>
    <property type="match status" value="1"/>
</dbReference>
<dbReference type="PROSITE" id="PS00107">
    <property type="entry name" value="PROTEIN_KINASE_ATP"/>
    <property type="match status" value="1"/>
</dbReference>
<feature type="compositionally biased region" description="Polar residues" evidence="12">
    <location>
        <begin position="1928"/>
        <end position="1949"/>
    </location>
</feature>
<dbReference type="GeneID" id="20036330"/>
<feature type="compositionally biased region" description="Low complexity" evidence="12">
    <location>
        <begin position="2905"/>
        <end position="2916"/>
    </location>
</feature>
<feature type="compositionally biased region" description="Polar residues" evidence="12">
    <location>
        <begin position="3315"/>
        <end position="3327"/>
    </location>
</feature>
<feature type="compositionally biased region" description="Polar residues" evidence="12">
    <location>
        <begin position="1888"/>
        <end position="1900"/>
    </location>
</feature>
<feature type="region of interest" description="Disordered" evidence="12">
    <location>
        <begin position="683"/>
        <end position="707"/>
    </location>
</feature>
<name>W7AT89_9APIC</name>
<feature type="region of interest" description="Disordered" evidence="12">
    <location>
        <begin position="3315"/>
        <end position="3337"/>
    </location>
</feature>
<feature type="compositionally biased region" description="Acidic residues" evidence="12">
    <location>
        <begin position="2211"/>
        <end position="2221"/>
    </location>
</feature>
<dbReference type="FunFam" id="1.10.510.10:FF:000571">
    <property type="entry name" value="Maternal embryonic leucine zipper kinase"/>
    <property type="match status" value="1"/>
</dbReference>
<feature type="compositionally biased region" description="Polar residues" evidence="12">
    <location>
        <begin position="2944"/>
        <end position="2973"/>
    </location>
</feature>
<feature type="compositionally biased region" description="Basic and acidic residues" evidence="12">
    <location>
        <begin position="1528"/>
        <end position="1542"/>
    </location>
</feature>
<feature type="compositionally biased region" description="Polar residues" evidence="12">
    <location>
        <begin position="3731"/>
        <end position="3742"/>
    </location>
</feature>
<feature type="compositionally biased region" description="Polar residues" evidence="12">
    <location>
        <begin position="3034"/>
        <end position="3043"/>
    </location>
</feature>
<keyword evidence="5 14" id="KW-0418">Kinase</keyword>
<feature type="compositionally biased region" description="Low complexity" evidence="12">
    <location>
        <begin position="2408"/>
        <end position="2427"/>
    </location>
</feature>
<feature type="region of interest" description="Disordered" evidence="12">
    <location>
        <begin position="1522"/>
        <end position="1542"/>
    </location>
</feature>
<feature type="region of interest" description="Disordered" evidence="12">
    <location>
        <begin position="904"/>
        <end position="981"/>
    </location>
</feature>
<feature type="region of interest" description="Disordered" evidence="12">
    <location>
        <begin position="2007"/>
        <end position="2026"/>
    </location>
</feature>
<keyword evidence="2 14" id="KW-0723">Serine/threonine-protein kinase</keyword>
<evidence type="ECO:0000256" key="5">
    <source>
        <dbReference type="ARBA" id="ARBA00022777"/>
    </source>
</evidence>
<feature type="region of interest" description="Disordered" evidence="12">
    <location>
        <begin position="3759"/>
        <end position="3787"/>
    </location>
</feature>
<feature type="compositionally biased region" description="Polar residues" evidence="12">
    <location>
        <begin position="972"/>
        <end position="981"/>
    </location>
</feature>
<feature type="compositionally biased region" description="Polar residues" evidence="12">
    <location>
        <begin position="1729"/>
        <end position="1740"/>
    </location>
</feature>
<feature type="region of interest" description="Disordered" evidence="12">
    <location>
        <begin position="534"/>
        <end position="579"/>
    </location>
</feature>
<dbReference type="GO" id="GO:0004674">
    <property type="term" value="F:protein serine/threonine kinase activity"/>
    <property type="evidence" value="ECO:0007669"/>
    <property type="project" value="UniProtKB-KW"/>
</dbReference>
<feature type="region of interest" description="Disordered" evidence="12">
    <location>
        <begin position="2081"/>
        <end position="2160"/>
    </location>
</feature>
<keyword evidence="11" id="KW-0175">Coiled coil</keyword>
<feature type="compositionally biased region" description="Polar residues" evidence="12">
    <location>
        <begin position="1825"/>
        <end position="1838"/>
    </location>
</feature>
<feature type="region of interest" description="Disordered" evidence="12">
    <location>
        <begin position="839"/>
        <end position="870"/>
    </location>
</feature>
<feature type="compositionally biased region" description="Basic and acidic residues" evidence="12">
    <location>
        <begin position="910"/>
        <end position="955"/>
    </location>
</feature>
<evidence type="ECO:0000256" key="7">
    <source>
        <dbReference type="PIRSR" id="PIRSR630616-1"/>
    </source>
</evidence>
<dbReference type="SUPFAM" id="SSF56112">
    <property type="entry name" value="Protein kinase-like (PK-like)"/>
    <property type="match status" value="1"/>
</dbReference>
<feature type="compositionally biased region" description="Basic and acidic residues" evidence="12">
    <location>
        <begin position="1904"/>
        <end position="1927"/>
    </location>
</feature>
<feature type="compositionally biased region" description="Basic and acidic residues" evidence="12">
    <location>
        <begin position="2766"/>
        <end position="2779"/>
    </location>
</feature>
<dbReference type="InterPro" id="IPR011009">
    <property type="entry name" value="Kinase-like_dom_sf"/>
</dbReference>
<feature type="compositionally biased region" description="Polar residues" evidence="12">
    <location>
        <begin position="1609"/>
        <end position="1649"/>
    </location>
</feature>
<dbReference type="RefSeq" id="XP_008814886.1">
    <property type="nucleotide sequence ID" value="XM_008816664.1"/>
</dbReference>
<protein>
    <submittedName>
        <fullName evidence="14">Serine/threonine protein kinase</fullName>
    </submittedName>
</protein>
<feature type="region of interest" description="Disordered" evidence="12">
    <location>
        <begin position="3120"/>
        <end position="3152"/>
    </location>
</feature>
<keyword evidence="15" id="KW-1185">Reference proteome</keyword>
<feature type="region of interest" description="Disordered" evidence="12">
    <location>
        <begin position="1575"/>
        <end position="1845"/>
    </location>
</feature>
<dbReference type="SMART" id="SM00220">
    <property type="entry name" value="S_TKc"/>
    <property type="match status" value="1"/>
</dbReference>
<feature type="active site" description="Proton acceptor" evidence="7">
    <location>
        <position position="1339"/>
    </location>
</feature>
<organism evidence="14 15">
    <name type="scientific">Plasmodium inui San Antonio 1</name>
    <dbReference type="NCBI Taxonomy" id="1237626"/>
    <lineage>
        <taxon>Eukaryota</taxon>
        <taxon>Sar</taxon>
        <taxon>Alveolata</taxon>
        <taxon>Apicomplexa</taxon>
        <taxon>Aconoidasida</taxon>
        <taxon>Haemosporida</taxon>
        <taxon>Plasmodiidae</taxon>
        <taxon>Plasmodium</taxon>
        <taxon>Plasmodium (Plasmodium)</taxon>
    </lineage>
</organism>
<dbReference type="VEuPathDB" id="PlasmoDB:C922_01056"/>
<feature type="compositionally biased region" description="Polar residues" evidence="12">
    <location>
        <begin position="2007"/>
        <end position="2019"/>
    </location>
</feature>
<evidence type="ECO:0000256" key="1">
    <source>
        <dbReference type="ARBA" id="ARBA00011245"/>
    </source>
</evidence>
<feature type="region of interest" description="Disordered" evidence="12">
    <location>
        <begin position="262"/>
        <end position="286"/>
    </location>
</feature>
<keyword evidence="6 8" id="KW-0067">ATP-binding</keyword>
<dbReference type="InterPro" id="IPR008271">
    <property type="entry name" value="Ser/Thr_kinase_AS"/>
</dbReference>
<dbReference type="Gene3D" id="1.10.510.10">
    <property type="entry name" value="Transferase(Phosphotransferase) domain 1"/>
    <property type="match status" value="1"/>
</dbReference>
<feature type="compositionally biased region" description="Basic and acidic residues" evidence="12">
    <location>
        <begin position="1772"/>
        <end position="1793"/>
    </location>
</feature>
<feature type="compositionally biased region" description="Low complexity" evidence="12">
    <location>
        <begin position="1583"/>
        <end position="1597"/>
    </location>
</feature>
<dbReference type="PANTHER" id="PTHR24350">
    <property type="entry name" value="SERINE/THREONINE-PROTEIN KINASE IAL-RELATED"/>
    <property type="match status" value="1"/>
</dbReference>
<feature type="region of interest" description="Disordered" evidence="12">
    <location>
        <begin position="2898"/>
        <end position="2975"/>
    </location>
</feature>
<accession>W7AT89</accession>
<dbReference type="GO" id="GO:0005524">
    <property type="term" value="F:ATP binding"/>
    <property type="evidence" value="ECO:0007669"/>
    <property type="project" value="UniProtKB-UniRule"/>
</dbReference>
<feature type="binding site" evidence="8">
    <location>
        <position position="1357"/>
    </location>
    <ligand>
        <name>ATP</name>
        <dbReference type="ChEBI" id="CHEBI:30616"/>
    </ligand>
</feature>
<evidence type="ECO:0000313" key="15">
    <source>
        <dbReference type="Proteomes" id="UP000030640"/>
    </source>
</evidence>
<feature type="cross-link" description="Glycyl lysine isopeptide (Lys-Gly) (interchain with G-Cter in SUMO2)" evidence="9">
    <location>
        <position position="1341"/>
    </location>
</feature>
<feature type="compositionally biased region" description="Basic and acidic residues" evidence="12">
    <location>
        <begin position="1811"/>
        <end position="1821"/>
    </location>
</feature>
<feature type="binding site" evidence="8">
    <location>
        <position position="1243"/>
    </location>
    <ligand>
        <name>ATP</name>
        <dbReference type="ChEBI" id="CHEBI:30616"/>
    </ligand>
</feature>
<feature type="compositionally biased region" description="Polar residues" evidence="12">
    <location>
        <begin position="3759"/>
        <end position="3769"/>
    </location>
</feature>
<feature type="compositionally biased region" description="Polar residues" evidence="12">
    <location>
        <begin position="1712"/>
        <end position="1721"/>
    </location>
</feature>
<feature type="region of interest" description="Disordered" evidence="12">
    <location>
        <begin position="2690"/>
        <end position="2880"/>
    </location>
</feature>
<feature type="region of interest" description="Disordered" evidence="12">
    <location>
        <begin position="2386"/>
        <end position="2440"/>
    </location>
</feature>
<dbReference type="PROSITE" id="PS50011">
    <property type="entry name" value="PROTEIN_KINASE_DOM"/>
    <property type="match status" value="1"/>
</dbReference>
<feature type="binding site" evidence="8">
    <location>
        <begin position="1343"/>
        <end position="1344"/>
    </location>
    <ligand>
        <name>ATP</name>
        <dbReference type="ChEBI" id="CHEBI:30616"/>
    </ligand>
</feature>
<feature type="compositionally biased region" description="Polar residues" evidence="12">
    <location>
        <begin position="1685"/>
        <end position="1702"/>
    </location>
</feature>
<dbReference type="InterPro" id="IPR030616">
    <property type="entry name" value="Aur-like"/>
</dbReference>
<evidence type="ECO:0000256" key="4">
    <source>
        <dbReference type="ARBA" id="ARBA00022741"/>
    </source>
</evidence>
<dbReference type="InterPro" id="IPR000719">
    <property type="entry name" value="Prot_kinase_dom"/>
</dbReference>
<feature type="region of interest" description="Disordered" evidence="12">
    <location>
        <begin position="2197"/>
        <end position="2221"/>
    </location>
</feature>
<dbReference type="EMBL" id="KI965462">
    <property type="protein sequence ID" value="EUD68656.1"/>
    <property type="molecule type" value="Genomic_DNA"/>
</dbReference>
<evidence type="ECO:0000256" key="2">
    <source>
        <dbReference type="ARBA" id="ARBA00022527"/>
    </source>
</evidence>
<feature type="region of interest" description="Disordered" evidence="12">
    <location>
        <begin position="3959"/>
        <end position="3997"/>
    </location>
</feature>
<gene>
    <name evidence="14" type="ORF">C922_01056</name>
</gene>
<feature type="region of interest" description="Disordered" evidence="12">
    <location>
        <begin position="2238"/>
        <end position="2259"/>
    </location>
</feature>
<feature type="compositionally biased region" description="Polar residues" evidence="12">
    <location>
        <begin position="3050"/>
        <end position="3079"/>
    </location>
</feature>
<feature type="compositionally biased region" description="Polar residues" evidence="12">
    <location>
        <begin position="2726"/>
        <end position="2742"/>
    </location>
</feature>
<feature type="compositionally biased region" description="Polar residues" evidence="12">
    <location>
        <begin position="3959"/>
        <end position="3973"/>
    </location>
</feature>
<evidence type="ECO:0000256" key="3">
    <source>
        <dbReference type="ARBA" id="ARBA00022679"/>
    </source>
</evidence>
<feature type="region of interest" description="Disordered" evidence="12">
    <location>
        <begin position="3354"/>
        <end position="3385"/>
    </location>
</feature>
<feature type="coiled-coil region" evidence="11">
    <location>
        <begin position="1083"/>
        <end position="1110"/>
    </location>
</feature>
<feature type="compositionally biased region" description="Basic and acidic residues" evidence="12">
    <location>
        <begin position="1749"/>
        <end position="1762"/>
    </location>
</feature>
<feature type="compositionally biased region" description="Basic and acidic residues" evidence="12">
    <location>
        <begin position="2845"/>
        <end position="2869"/>
    </location>
</feature>
<evidence type="ECO:0000256" key="10">
    <source>
        <dbReference type="PROSITE-ProRule" id="PRU10141"/>
    </source>
</evidence>
<dbReference type="Proteomes" id="UP000030640">
    <property type="component" value="Unassembled WGS sequence"/>
</dbReference>
<evidence type="ECO:0000313" key="14">
    <source>
        <dbReference type="EMBL" id="EUD68656.1"/>
    </source>
</evidence>
<dbReference type="Pfam" id="PF00069">
    <property type="entry name" value="Pkinase"/>
    <property type="match status" value="1"/>
</dbReference>
<feature type="binding site" evidence="10">
    <location>
        <position position="1244"/>
    </location>
    <ligand>
        <name>ATP</name>
        <dbReference type="ChEBI" id="CHEBI:30616"/>
    </ligand>
</feature>
<feature type="region of interest" description="Disordered" evidence="12">
    <location>
        <begin position="3017"/>
        <end position="3079"/>
    </location>
</feature>
<sequence length="3997" mass="448455">MNDLRMQQYYMDKIKKNISQIKKSKNISLTQNVHEGNFSISENYPTNLIDGQQHKSNHTKDILFSGNGDHVRIGYDNDLRRKKQVPWEKPPIHTKYNVTGDTNFYENYVTDYNNELHTNDRLYQSHGYSNGQSGYVHENVIWDGKLKQYKTKVTSPSFLYTSNNIAVEKGNDIHGGIIDTHCFYNSCVNNAKLISQREGKKVGSNVSAPYGKSEPNNREKLHIVSNTLCRNKNNVHGLLDENICATSSFSFPNCVRNVSTTSSYERRGSSKSGIEQRGYDSYGHPHPSGHILRTNCSNHILGGSKRNYTGSLLNNVIMNRDHSGHSTARRGIFREASLGSCIRRDEIDRGVSKGGELKTTVCFLGGISNSDKRKHPKENNGESLKSVVHSGGGKIHFCFPRHEGVVKERLKNPIEVMYKERKVSSNQEHCSEMDRVHSIVTPQDRSDVLRHKEVSNHSSGDNGGNFQGVNSYRCLGGFFANKERQFVPNKKSISSTRLQEPHVFYPKKVSSLNGNAGIRNKQCGECRKEEGAIAPNGLRSGTLGGTPQKGASQNGEPQKGASRNGASKKEASQNGASRNSVLENNRYFISSFRAVDQGEIDGGNQQCMKEKDNHKMYSQEGKRNCLHFPLQGISICKSKRGYSQNETYEGGKVGKHKLDIIQSAPKQNAISHVEKGKDHFEAAESNSAPMSRNIPKGENSVDDTSFSTLGTNYGSEKRLNMKVMDNSTLTHLNCINKTDLVLGETKYGQAANHTTVLYKEANAKTVEKICNINGMGNLDRVIERSPLVEEGTKGEVPLNPPARGVHAEGVQKLERTCTDYEEGYYSRINRKDTYDEKVTNQKDTLLENSKYDEEAHVEENHEGTNERSNFNYIEDDSISREEKKKLEKELYLYFRKEGFLRPSSNSVLQDSEKGEKHERDQSGEPSEKGERNKAEETSKKGKMDKAEKTSEKNEPEENDSTPFLKGVRKNSGVHSSNRKSSITEYSQMDNYDISSSSVDIFDDKEIKEVFEEVTINRSIKSSFCVSRDEYEGARKESMDLGREYAEGEIQDSASAKGRRKKRRKRSLPSLEHLFCKKKNVLFMELLQSMKEKMEQRKEEWNNKEDALESKLNRVMLPTSEKERNLIDKIIYCLDPSYVNNTVDEADKWRQKLSYMRDKFLECILCVSYPTHLWNEETFETYLKSLNLNALFDDTFIKYEGDLNINLFHRDEELFSDVGNIGEGGFGVVTKMRFLSNPQYYAIKKISKEHIIKSQAAGQAYLEAKYHSVLSHVNIIKMYGCMQDNDFIYHVLEFCAKGSIYSISKNFKRRIIPDELAYKYFCHVVNGLYYLNQMGIFHRDIKMENVLVDHMDNAKLSDFGLSAMILGTRSHSALCGTLVYFSPEITSGSGYDWRSDIWSLGVLLYEMLVGDVPFDGTKTQIINSIFSCNLKFPDFVNPLAINLIKKALVVDVNKRLKLCDISSDPWMQEMWKLSFQKGLAGNTDSRYSRKDDSGDFNFIGSLIKAQCFLKSSLNASMSYPIGRGTVGKKNQEGEEHNEDVPTERENHNVDAFILETQQKLAEYLKIENFYMNEENVSSSDDMNSHQSEASFSSFSDSSRGTKQEVVVGRQQWSTSDVGEDSQGNRSAALQVEAQTDLSGTLQEGSRTTFLSGAPHEDLSLDSERDCSTESIPLEGITPGRIHSKQKSSCSYESIMQNGGSSNDDPCLKRHNWKTQSEQSNATEEAELVYSSESSGPTTNQYDHVPSAPCVERRRSKGESTREDIEGDVTPSGEPERDNIERDVTPSGESSKEDINGGVTPKKADDTLSENTIRGDPHEDGHLCDNSCMSNTSPFSNSPQSRDRFSSEVEEIVPNMVDIESLEKLLRRRVDNGRKCPRRVLPIYESKYTNGERSPVEKNSISIGRGEARKALLDDGKKNRGGENREEGHNPTTRRNIQPSQNSEKVTQVGNQRDEGKQRDSGNLPKVRKLLQVDEMYIPICVIKKKATESSGESNGAKINLQVKDTLVGGSNKSSLRTKQLSADGGREPHVVEAPSIELSDDKVECAKRSRIEKGEEKNSKTNNLCEDTRKGEVEEKGITKFKTTSKKKKTSEAEKREDTLINNKREEMLEKRSTDKLYKKDPFPRRSGVTDRKKNPLAMGKDKTDDKEPPAKENRRSPSYLCDLDGTSLYDKYIEKINQLYLSIKNKKYLNNGENRKSLFGQDDQTSAAMDSLEEEHEQEDIQNDKLVESNYLHDNNSSVEMKERSSTLVKGKNGSVDTQLDKQREERLEDNALNKMNPFHLRSYPVETGSSKLTASRQIGSAQMGSRRNVLKEEKNAYPRRHGERVLDEKSLDDKLANIEKDVSVTMCGKEKYRSSYTSRKLKSFLELKKEIMNDNVPNIRGRVTPDFFSPEGNAFNSSGTDGEEKSSSVGGVSGASGASSVRAGGSQNERGGHQAEENNPTWYYERQNAFSFSNSDYASDKFFYRRYKQNRTIHLDTSELGKREEGSFKVVKGRAMGACADEQGVQSATDAEFTQDDEFSEKALHAEQGETPTVITHPDGKTQYVLNHNGKYQRAKSTNMAVKKRNTQSGESARQISFNNKVTFMALQNDGAVGRTFSVQECSEEEEKQEKEKRKEQQKEQKKDQERKEQEKKSTQGGATILGWQKKGPKEISNLELISKIRQKNKINLLDKVKKDKCVSNVGKRRVERMVSSGSMNRSLSEVAVSSESVGKTSYTGRSDLLKKGSSNIGKLRDLSQNCKGSGNRVHSKSGVPHPSRRNNSIRNDSIEKKHSLEKEVMPKGSKGVRPTGTPAKRVESRSGSSMRSGVHKLDSINSIPSKSEENKKNMIQIAPRRLNSSSTVLSKSRENKSSSVEKRRKPYDDKTERRINKGVSPLRSGKTPCLKEVMTEEKTEGMGSCYLKKGGSSSRRNGSENFFSEKKDKSKEVIPNGCVQNDSKSRSQEETITVTNEESSDVPPTNSVQTTEEQVSLTQHRTKNGAYSMHNGKKMILGNNLKDARIKQYLKIKLQKIKKENEYASPLGGKTEGGHKEESLGQNSHTQGSHTRESLTQKSPAQQNLRQQTISHSPTNQYDSFEGYTNLSTSEGKKISFCTTNEVRRSISEIPFNCCVKRYFQSGSNGEIKTGRISPKESSPSSHFEEDPTWDRSNLSQSKKESVYPRVYSRVYSRCRSEAVGECNLTTGLDGDLLHIDRVRRERSNGEAEKERALLTDNRKEKHLKSGIMKGSSNVGNSTNVQLQPINDAAKRQKTTAQIYSHRDVNLKNVKSKIDTNIYRKEKNGTENVDLKYRSAAQTESNEWGEKGNPNRMLKGKQHMNTYQASSALSISPNERKRNSLIRNPALGVRNVATLERLNSGKSDAHCSNSRNKSSAKEREYPYQEEGGKPMKRFDSPLFDADYEQELQNKLLLLNKRSLCGAIDHQRENYGKDQVKSYSKKEGNHIIYEGATNSGMHGQSGHTLHRDCQNGIHLINGGSSEKDRSCNWGFSIPICASSSNGKSAMKGQLIRMKSNCRSDTPRSEANCLNDMGMSTSGWKKCNVLGSCPVEENGSNFLAEPEKRHYSMDVERAGKREVQGNYSDSFDDHERDVISGHSIKKNPVNKLSSIIFSSSVKECVEGSSSGKRKWGTPPKGVVTKTESLQMLRPPHGRSGSRVGNNYQTKEALKRNISCGDWPIMQFVNARGTDTESSDVADVDKALLCGRKRNEVANLKRSNINTDLYMKGQNKSSSRDATKGTQPVSTSKMQKSAQVYIAKRFNSGTPFLSRPSTSTSLHKGGEQIGTSAPQQVNGGIMNKNRNIVYGRKHTLAQKDSIKKNPSNSGSTKLFSSSDKWILTPEMGSTGIESSANCFAKKVVLDEDQSGWYTANCGKTAFFSKANTDATSRSREGLQAKSASNCVYMDGMRRNNTAQVLPSRVVNVADKNPTGCFLYKGYFPKQELKSAHGGSRHGGVKGTYERVEVNHSSVDTRQQRNGSAMSTKRMGSKTSLDIKPHTRVMAKGVM</sequence>
<feature type="region of interest" description="Disordered" evidence="12">
    <location>
        <begin position="2605"/>
        <end position="2646"/>
    </location>
</feature>
<feature type="compositionally biased region" description="Polar residues" evidence="12">
    <location>
        <begin position="3776"/>
        <end position="3785"/>
    </location>
</feature>
<dbReference type="OrthoDB" id="377346at2759"/>
<proteinExistence type="predicted"/>
<evidence type="ECO:0000259" key="13">
    <source>
        <dbReference type="PROSITE" id="PS50011"/>
    </source>
</evidence>
<feature type="region of interest" description="Disordered" evidence="12">
    <location>
        <begin position="3718"/>
        <end position="3742"/>
    </location>
</feature>
<comment type="subunit">
    <text evidence="1">Monomer.</text>
</comment>
<feature type="compositionally biased region" description="Basic and acidic residues" evidence="12">
    <location>
        <begin position="1653"/>
        <end position="1666"/>
    </location>
</feature>
<feature type="compositionally biased region" description="Basic and acidic residues" evidence="12">
    <location>
        <begin position="3369"/>
        <end position="3385"/>
    </location>
</feature>
<evidence type="ECO:0000256" key="11">
    <source>
        <dbReference type="SAM" id="Coils"/>
    </source>
</evidence>
<keyword evidence="4 8" id="KW-0547">Nucleotide-binding</keyword>
<keyword evidence="3" id="KW-0808">Transferase</keyword>
<feature type="domain" description="Protein kinase" evidence="13">
    <location>
        <begin position="1214"/>
        <end position="1466"/>
    </location>
</feature>
<reference evidence="14 15" key="1">
    <citation type="submission" date="2013-02" db="EMBL/GenBank/DDBJ databases">
        <title>The Genome Sequence of Plasmodium inui San Antonio 1.</title>
        <authorList>
            <consortium name="The Broad Institute Genome Sequencing Platform"/>
            <consortium name="The Broad Institute Genome Sequencing Center for Infectious Disease"/>
            <person name="Neafsey D."/>
            <person name="Cheeseman I."/>
            <person name="Volkman S."/>
            <person name="Adams J."/>
            <person name="Walker B."/>
            <person name="Young S.K."/>
            <person name="Zeng Q."/>
            <person name="Gargeya S."/>
            <person name="Fitzgerald M."/>
            <person name="Haas B."/>
            <person name="Abouelleil A."/>
            <person name="Alvarado L."/>
            <person name="Arachchi H.M."/>
            <person name="Berlin A.M."/>
            <person name="Chapman S.B."/>
            <person name="Dewar J."/>
            <person name="Goldberg J."/>
            <person name="Griggs A."/>
            <person name="Gujja S."/>
            <person name="Hansen M."/>
            <person name="Howarth C."/>
            <person name="Imamovic A."/>
            <person name="Larimer J."/>
            <person name="McCowan C."/>
            <person name="Murphy C."/>
            <person name="Neiman D."/>
            <person name="Pearson M."/>
            <person name="Priest M."/>
            <person name="Roberts A."/>
            <person name="Saif S."/>
            <person name="Shea T."/>
            <person name="Sisk P."/>
            <person name="Sykes S."/>
            <person name="Wortman J."/>
            <person name="Nusbaum C."/>
            <person name="Birren B."/>
        </authorList>
    </citation>
    <scope>NUCLEOTIDE SEQUENCE [LARGE SCALE GENOMIC DNA]</scope>
    <source>
        <strain evidence="14 15">San Antonio 1</strain>
    </source>
</reference>